<dbReference type="EMBL" id="REGN01005842">
    <property type="protein sequence ID" value="RNA11815.1"/>
    <property type="molecule type" value="Genomic_DNA"/>
</dbReference>
<dbReference type="AlphaFoldDB" id="A0A3M7QLF2"/>
<protein>
    <submittedName>
        <fullName evidence="1">Uncharacterized protein</fullName>
    </submittedName>
</protein>
<accession>A0A3M7QLF2</accession>
<proteinExistence type="predicted"/>
<name>A0A3M7QLF2_BRAPC</name>
<evidence type="ECO:0000313" key="2">
    <source>
        <dbReference type="Proteomes" id="UP000276133"/>
    </source>
</evidence>
<comment type="caution">
    <text evidence="1">The sequence shown here is derived from an EMBL/GenBank/DDBJ whole genome shotgun (WGS) entry which is preliminary data.</text>
</comment>
<organism evidence="1 2">
    <name type="scientific">Brachionus plicatilis</name>
    <name type="common">Marine rotifer</name>
    <name type="synonym">Brachionus muelleri</name>
    <dbReference type="NCBI Taxonomy" id="10195"/>
    <lineage>
        <taxon>Eukaryota</taxon>
        <taxon>Metazoa</taxon>
        <taxon>Spiralia</taxon>
        <taxon>Gnathifera</taxon>
        <taxon>Rotifera</taxon>
        <taxon>Eurotatoria</taxon>
        <taxon>Monogononta</taxon>
        <taxon>Pseudotrocha</taxon>
        <taxon>Ploima</taxon>
        <taxon>Brachionidae</taxon>
        <taxon>Brachionus</taxon>
    </lineage>
</organism>
<gene>
    <name evidence="1" type="ORF">BpHYR1_017511</name>
</gene>
<keyword evidence="2" id="KW-1185">Reference proteome</keyword>
<evidence type="ECO:0000313" key="1">
    <source>
        <dbReference type="EMBL" id="RNA11815.1"/>
    </source>
</evidence>
<sequence>MPNFILLQNVSNVELTLKKCGVSNIFFSFKICAIKKKLKHRTFSMHVEVYDQMIKCSIKN</sequence>
<reference evidence="1 2" key="1">
    <citation type="journal article" date="2018" name="Sci. Rep.">
        <title>Genomic signatures of local adaptation to the degree of environmental predictability in rotifers.</title>
        <authorList>
            <person name="Franch-Gras L."/>
            <person name="Hahn C."/>
            <person name="Garcia-Roger E.M."/>
            <person name="Carmona M.J."/>
            <person name="Serra M."/>
            <person name="Gomez A."/>
        </authorList>
    </citation>
    <scope>NUCLEOTIDE SEQUENCE [LARGE SCALE GENOMIC DNA]</scope>
    <source>
        <strain evidence="1">HYR1</strain>
    </source>
</reference>
<dbReference type="Proteomes" id="UP000276133">
    <property type="component" value="Unassembled WGS sequence"/>
</dbReference>